<dbReference type="EMBL" id="CP155620">
    <property type="protein sequence ID" value="XBJ28991.1"/>
    <property type="molecule type" value="Genomic_DNA"/>
</dbReference>
<sequence length="226" mass="26084">MSNDFKSVKDFLAKFDKKEEKKKSQKNQKNTKDLKLFSFIESGKFKGKKLRLPSLETTRSTKSIVKACVFNVLRTNLRDKIFIEAFGGSALMAAEALSNNALKAYAIEFDKKAYEIAAQNAKIIDENLIVLHGDTFKILPTFVEKIEQEFVLYFDPPFSIREGFCDIYERVYALIENLNTTHLVQFIIEHHSYITTPQNLCNFTRVKLKKFGATSLSFYEKLDKTF</sequence>
<gene>
    <name evidence="3" type="ORF">AAH949_07860</name>
</gene>
<protein>
    <submittedName>
        <fullName evidence="3">RsmD family RNA methyltransferase</fullName>
    </submittedName>
</protein>
<evidence type="ECO:0000313" key="3">
    <source>
        <dbReference type="EMBL" id="XBJ28991.1"/>
    </source>
</evidence>
<keyword evidence="2" id="KW-0808">Transferase</keyword>
<dbReference type="SUPFAM" id="SSF53335">
    <property type="entry name" value="S-adenosyl-L-methionine-dependent methyltransferases"/>
    <property type="match status" value="1"/>
</dbReference>
<dbReference type="Gene3D" id="3.40.50.150">
    <property type="entry name" value="Vaccinia Virus protein VP39"/>
    <property type="match status" value="1"/>
</dbReference>
<reference evidence="3" key="1">
    <citation type="submission" date="2024-05" db="EMBL/GenBank/DDBJ databases">
        <title>Campylobacter coli isolated from environmental waters in Slovenia.</title>
        <authorList>
            <person name="Zautner A.E."/>
            <person name="Bunk B."/>
            <person name="Riedel T."/>
            <person name="Sproeer C."/>
        </authorList>
    </citation>
    <scope>NUCLEOTIDE SEQUENCE</scope>
    <source>
        <strain evidence="3">CCS1377</strain>
    </source>
</reference>
<dbReference type="GO" id="GO:0008168">
    <property type="term" value="F:methyltransferase activity"/>
    <property type="evidence" value="ECO:0007669"/>
    <property type="project" value="UniProtKB-KW"/>
</dbReference>
<dbReference type="RefSeq" id="WP_348518425.1">
    <property type="nucleotide sequence ID" value="NZ_CP155620.1"/>
</dbReference>
<accession>A0AAU7E681</accession>
<dbReference type="InterPro" id="IPR029063">
    <property type="entry name" value="SAM-dependent_MTases_sf"/>
</dbReference>
<dbReference type="PANTHER" id="PTHR43542:SF1">
    <property type="entry name" value="METHYLTRANSFERASE"/>
    <property type="match status" value="1"/>
</dbReference>
<dbReference type="CDD" id="cd02440">
    <property type="entry name" value="AdoMet_MTases"/>
    <property type="match status" value="1"/>
</dbReference>
<keyword evidence="1 3" id="KW-0489">Methyltransferase</keyword>
<evidence type="ECO:0000256" key="1">
    <source>
        <dbReference type="ARBA" id="ARBA00022603"/>
    </source>
</evidence>
<organism evidence="3">
    <name type="scientific">Campylobacter sp. CCS1377</name>
    <dbReference type="NCBI Taxonomy" id="3158229"/>
    <lineage>
        <taxon>Bacteria</taxon>
        <taxon>Pseudomonadati</taxon>
        <taxon>Campylobacterota</taxon>
        <taxon>Epsilonproteobacteria</taxon>
        <taxon>Campylobacterales</taxon>
        <taxon>Campylobacteraceae</taxon>
        <taxon>Campylobacter</taxon>
    </lineage>
</organism>
<dbReference type="AlphaFoldDB" id="A0AAU7E681"/>
<proteinExistence type="predicted"/>
<dbReference type="InterPro" id="IPR004398">
    <property type="entry name" value="RNA_MeTrfase_RsmD"/>
</dbReference>
<dbReference type="GO" id="GO:0031167">
    <property type="term" value="P:rRNA methylation"/>
    <property type="evidence" value="ECO:0007669"/>
    <property type="project" value="InterPro"/>
</dbReference>
<name>A0AAU7E681_9BACT</name>
<evidence type="ECO:0000256" key="2">
    <source>
        <dbReference type="ARBA" id="ARBA00022679"/>
    </source>
</evidence>
<dbReference type="PIRSF" id="PIRSF004553">
    <property type="entry name" value="CHP00095"/>
    <property type="match status" value="1"/>
</dbReference>
<dbReference type="Pfam" id="PF03602">
    <property type="entry name" value="Cons_hypoth95"/>
    <property type="match status" value="1"/>
</dbReference>
<dbReference type="PANTHER" id="PTHR43542">
    <property type="entry name" value="METHYLTRANSFERASE"/>
    <property type="match status" value="1"/>
</dbReference>